<organism evidence="1 2">
    <name type="scientific">Naganishia vaughanmartiniae</name>
    <dbReference type="NCBI Taxonomy" id="1424756"/>
    <lineage>
        <taxon>Eukaryota</taxon>
        <taxon>Fungi</taxon>
        <taxon>Dikarya</taxon>
        <taxon>Basidiomycota</taxon>
        <taxon>Agaricomycotina</taxon>
        <taxon>Tremellomycetes</taxon>
        <taxon>Filobasidiales</taxon>
        <taxon>Filobasidiaceae</taxon>
        <taxon>Naganishia</taxon>
    </lineage>
</organism>
<name>A0ACC2X2B5_9TREE</name>
<keyword evidence="2" id="KW-1185">Reference proteome</keyword>
<dbReference type="Proteomes" id="UP001243375">
    <property type="component" value="Unassembled WGS sequence"/>
</dbReference>
<protein>
    <submittedName>
        <fullName evidence="1">Uncharacterized protein</fullName>
    </submittedName>
</protein>
<evidence type="ECO:0000313" key="2">
    <source>
        <dbReference type="Proteomes" id="UP001243375"/>
    </source>
</evidence>
<evidence type="ECO:0000313" key="1">
    <source>
        <dbReference type="EMBL" id="KAJ9117559.1"/>
    </source>
</evidence>
<comment type="caution">
    <text evidence="1">The sequence shown here is derived from an EMBL/GenBank/DDBJ whole genome shotgun (WGS) entry which is preliminary data.</text>
</comment>
<proteinExistence type="predicted"/>
<reference evidence="1" key="1">
    <citation type="submission" date="2023-04" db="EMBL/GenBank/DDBJ databases">
        <title>Draft Genome sequencing of Naganishia species isolated from polar environments using Oxford Nanopore Technology.</title>
        <authorList>
            <person name="Leo P."/>
            <person name="Venkateswaran K."/>
        </authorList>
    </citation>
    <scope>NUCLEOTIDE SEQUENCE</scope>
    <source>
        <strain evidence="1">MNA-CCFEE 5425</strain>
    </source>
</reference>
<sequence length="1473" mass="166386">MAEQDVGPRASHEAPVAGLSIQVPAINGAANIENGAYSHTPASHIVTINPPSNPSNSGLDAYDEDETEDEDMVGGTIYDSPKRDSVMQTLKSPGDETDGPRSLSPMPPAKHEFQPRPSTATVSSRGNRIMSEEASENETSAADEDADGEVEVDQHAEDEDQNQDSESDGDDRDDATQQDYKDSADEEDYEDDDEDLELEEMDDDEDEDFDMGGKKSKKKSKGTKRGGSGSERPTKKARESSASSKLPVPSRFESKMSSRNESSDEDYGNDVARRTHRKVDHPSLANIKRKRQGTTETAEDSDAYRAMSSRTGKAIDYNEKTVDYGLESDEVEEEAPRPKASAYYDSADSDEIEGVFGYIRDDTRLDDPVDLPYENMASYRGLKRVDNYIKQVFIPEKKFLHPGPDDYKPTPEDVEIFEIERQRRQEELENFRTVERIVSARQKEDGSGTLEYFCKWSTLPYSECTWEKADDLPPSAQPAIVEYQARESRTTLPYNSANYPKGGRPAYTKITEVPEYLQQSGGTLKEFQLTGLNWLAYTWSNEENGILADEMGLGKTVQSVAYLSWLFHERQQYGPFLVVVPLSTISAWQMQFKHWAPEMNVICYMGSAASREVIRDFEFGHQKRLKFNVLLTTYEFILKDRPDLQSIKWQALEVDEAHRLKNSESQLYEALMSFSFESKLLITGTPLQNSVKGKSCFCQTHYANADSRPMSELLALMHFLMPDRFALANDFDITDEDQGAKIKELHDKLEKLMIRRLKKDVVKEMPTKSEQILRTELSALQTQYYRNILTRNFSALSKGGTQHVSLMNVAMELKKAANHPYLFDGAENRNVSSEEAFKNLVMGSGKLVLLDKLLARLKADGHRVLIFSQMVRLLDIMSDYMNYRGYMYQRLDGTIGSDARKKSIEHFNAPGSTDFAFLLSTRAGGLGINLETADTVIIFDSDYNPQNDLQAMARAHRIGQKNHVKIYRFVSKGTIEEDILERAKRKMILEYAIINQMDTSGAYLSGQSAISKPNDNFSKDELDAILKFGAQNMYKTDDTQQNQKLEQMDLDEILNKAENHETEATAEAVGASLGGEGFLSQFAAIQDVKNDLSWDDIIPLDEREKATQKEREKEEADKKKLDDRRKKKRQDGSSRKAEKDGDSEQKEKKEKRADSESPEPKVASLKKPRAIPVKRNMSEKAMELKERDLRALIRGIQKWGSIRNRPDPIILEGKLENKNREVMFEACDELIQICENAITHHKEEMKARQAAGETITSAMRQKAVLVSFRNISSINATTTAGRWTELAIVDQHLRRVPNPLKWAVPAEMKPTMNWSVPWSTFEDSRLVVGIWKHGFGSWEAIQNDPELEMQGRFFLENTRNKGDKHEGEEAKPETKDDVDKKIPTSIHLVRRADYICGLIKEYEENLRAYQEQQLRDQHAPPGAPPSKAAKGKGRASHGESAKAVAIAAANGDSNTKGKRRATPVFTDSETDDD</sequence>
<accession>A0ACC2X2B5</accession>
<gene>
    <name evidence="1" type="ORF">QFC22_004409</name>
</gene>
<dbReference type="EMBL" id="JASBWU010000012">
    <property type="protein sequence ID" value="KAJ9117559.1"/>
    <property type="molecule type" value="Genomic_DNA"/>
</dbReference>